<feature type="region of interest" description="Disordered" evidence="12">
    <location>
        <begin position="60"/>
        <end position="114"/>
    </location>
</feature>
<evidence type="ECO:0000313" key="13">
    <source>
        <dbReference type="EMBL" id="CCE78447.1"/>
    </source>
</evidence>
<evidence type="ECO:0000256" key="12">
    <source>
        <dbReference type="SAM" id="MobiDB-lite"/>
    </source>
</evidence>
<name>G8YSB0_PICSO</name>
<dbReference type="HOGENOM" id="CLU_025632_5_0_1"/>
<feature type="compositionally biased region" description="Basic and acidic residues" evidence="12">
    <location>
        <begin position="90"/>
        <end position="109"/>
    </location>
</feature>
<evidence type="ECO:0000256" key="4">
    <source>
        <dbReference type="ARBA" id="ARBA00022946"/>
    </source>
</evidence>
<proteinExistence type="inferred from homology"/>
<keyword evidence="15" id="KW-1185">Reference proteome</keyword>
<keyword evidence="2 10" id="KW-0812">Transmembrane</keyword>
<feature type="transmembrane region" description="Helical" evidence="10">
    <location>
        <begin position="411"/>
        <end position="434"/>
    </location>
</feature>
<comment type="subcellular location">
    <subcellularLocation>
        <location evidence="10">Mitochondrion inner membrane</location>
        <topology evidence="10">Multi-pass membrane protein</topology>
    </subcellularLocation>
</comment>
<dbReference type="PANTHER" id="PTHR31961">
    <property type="entry name" value="SENSITIVE TO HIGH EXPRESSION PROTEIN 9, MITOCHONDRIAL"/>
    <property type="match status" value="1"/>
</dbReference>
<accession>G8YSB0</accession>
<evidence type="ECO:0000313" key="14">
    <source>
        <dbReference type="EMBL" id="CCE79033.1"/>
    </source>
</evidence>
<keyword evidence="3 10" id="KW-0999">Mitochondrion inner membrane</keyword>
<keyword evidence="7 10" id="KW-0496">Mitochondrion</keyword>
<dbReference type="GO" id="GO:0005743">
    <property type="term" value="C:mitochondrial inner membrane"/>
    <property type="evidence" value="ECO:0007669"/>
    <property type="project" value="UniProtKB-SubCell"/>
</dbReference>
<dbReference type="Proteomes" id="UP000005222">
    <property type="component" value="Chromosome D"/>
</dbReference>
<feature type="coiled-coil region" evidence="11">
    <location>
        <begin position="171"/>
        <end position="205"/>
    </location>
</feature>
<dbReference type="PANTHER" id="PTHR31961:SF3">
    <property type="entry name" value="SENSITIVE TO HIGH EXPRESSION PROTEIN 9, MITOCHONDRIAL"/>
    <property type="match status" value="1"/>
</dbReference>
<comment type="subunit">
    <text evidence="10">Homooligomer.</text>
</comment>
<evidence type="ECO:0000256" key="8">
    <source>
        <dbReference type="ARBA" id="ARBA00023136"/>
    </source>
</evidence>
<comment type="similarity">
    <text evidence="1 10">Belongs to the SHE9 family.</text>
</comment>
<reference evidence="15" key="2">
    <citation type="journal article" date="2012" name="G3 (Bethesda)">
        <title>Pichia sorbitophila, an interspecies yeast hybrid reveals early steps of genome resolution following polyploidization.</title>
        <authorList>
            <person name="Leh Louis V."/>
            <person name="Despons L."/>
            <person name="Friedrich A."/>
            <person name="Martin T."/>
            <person name="Durrens P."/>
            <person name="Casaregola S."/>
            <person name="Neuveglise C."/>
            <person name="Fairhead C."/>
            <person name="Marck C."/>
            <person name="Cruz J.A."/>
            <person name="Straub M.L."/>
            <person name="Kugler V."/>
            <person name="Sacerdot C."/>
            <person name="Uzunov Z."/>
            <person name="Thierry A."/>
            <person name="Weiss S."/>
            <person name="Bleykasten C."/>
            <person name="De Montigny J."/>
            <person name="Jacques N."/>
            <person name="Jung P."/>
            <person name="Lemaire M."/>
            <person name="Mallet S."/>
            <person name="Morel G."/>
            <person name="Richard G.F."/>
            <person name="Sarkar A."/>
            <person name="Savel G."/>
            <person name="Schacherer J."/>
            <person name="Seret M.L."/>
            <person name="Talla E."/>
            <person name="Samson G."/>
            <person name="Jubin C."/>
            <person name="Poulain J."/>
            <person name="Vacherie B."/>
            <person name="Barbe V."/>
            <person name="Pelletier E."/>
            <person name="Sherman D.J."/>
            <person name="Westhof E."/>
            <person name="Weissenbach J."/>
            <person name="Baret P.V."/>
            <person name="Wincker P."/>
            <person name="Gaillardin C."/>
            <person name="Dujon B."/>
            <person name="Souciet J.L."/>
        </authorList>
    </citation>
    <scope>NUCLEOTIDE SEQUENCE [LARGE SCALE GENOMIC DNA]</scope>
    <source>
        <strain evidence="15">ATCC MYA-4447 / BCRC 22081 / CBS 7064 / NBRC 10061 / NRRL Y-12695</strain>
    </source>
</reference>
<evidence type="ECO:0000256" key="2">
    <source>
        <dbReference type="ARBA" id="ARBA00022692"/>
    </source>
</evidence>
<evidence type="ECO:0000256" key="6">
    <source>
        <dbReference type="ARBA" id="ARBA00023054"/>
    </source>
</evidence>
<dbReference type="AlphaFoldDB" id="G8YSB0"/>
<dbReference type="Pfam" id="PF05546">
    <property type="entry name" value="She9_MDM33"/>
    <property type="match status" value="1"/>
</dbReference>
<dbReference type="InterPro" id="IPR008839">
    <property type="entry name" value="MDM33_fungi"/>
</dbReference>
<feature type="transmembrane region" description="Helical" evidence="10">
    <location>
        <begin position="290"/>
        <end position="310"/>
    </location>
</feature>
<protein>
    <recommendedName>
        <fullName evidence="10">Sensitive to high expression protein 9, mitochondrial</fullName>
    </recommendedName>
</protein>
<evidence type="ECO:0000256" key="9">
    <source>
        <dbReference type="ARBA" id="ARBA00024807"/>
    </source>
</evidence>
<gene>
    <name evidence="13" type="primary">Piso0_001070</name>
    <name evidence="13" type="ORF">GNLVRS01_PISO0C10232g</name>
    <name evidence="14" type="ORF">GNLVRS01_PISO0D10299g</name>
</gene>
<dbReference type="eggNOG" id="ENOG502QQ1E">
    <property type="taxonomic scope" value="Eukaryota"/>
</dbReference>
<evidence type="ECO:0000256" key="11">
    <source>
        <dbReference type="SAM" id="Coils"/>
    </source>
</evidence>
<sequence length="435" mass="49762">MFARRLLGSVLSTSPLKRPGNVCLFSYRFQSNFKNIENKNRHQESSFHDAKLREIIETSNLGKSQGISPGPPASASESFQYKADVSDSPQIDKTKEAGKTRDEDPKHNNEGANLTQQLVEDFQARLEKLPGQTEQKRKEWVKKIEEGMSSFQDVLSLGSRMLNDLTGYSVMESLKASIHELEKTLKEKKEEVRDCKDTYSQAIARRSQSQKEMNELLTRKHNWSPMDLERFTELYRNDHKYEQEEVNSSQRLNEAEQEVDAIQLRLTQQILSRYHEEQIWSDKIRRASTWGTWAIMVANLFLFVIATFLVEPWKRRRLVASFEERVKELLAEKDMPIPEQKKEESTNVVPAETSSFSFSPFSSSSPPPSSTYEFTFSGASSWAGLKHLALQSYEAFTSEKISKLEISKSDFYIVAALTSIVSISIGTILTSLLVK</sequence>
<evidence type="ECO:0000256" key="5">
    <source>
        <dbReference type="ARBA" id="ARBA00022989"/>
    </source>
</evidence>
<dbReference type="STRING" id="559304.G8YSB0"/>
<reference evidence="13" key="1">
    <citation type="submission" date="2011-10" db="EMBL/GenBank/DDBJ databases">
        <authorList>
            <person name="Genoscope - CEA"/>
        </authorList>
    </citation>
    <scope>NUCLEOTIDE SEQUENCE</scope>
</reference>
<evidence type="ECO:0000256" key="10">
    <source>
        <dbReference type="RuleBase" id="RU364128"/>
    </source>
</evidence>
<evidence type="ECO:0000313" key="15">
    <source>
        <dbReference type="Proteomes" id="UP000005222"/>
    </source>
</evidence>
<evidence type="ECO:0000256" key="7">
    <source>
        <dbReference type="ARBA" id="ARBA00023128"/>
    </source>
</evidence>
<keyword evidence="8 10" id="KW-0472">Membrane</keyword>
<evidence type="ECO:0000256" key="1">
    <source>
        <dbReference type="ARBA" id="ARBA00007472"/>
    </source>
</evidence>
<dbReference type="GO" id="GO:0007007">
    <property type="term" value="P:inner mitochondrial membrane organization"/>
    <property type="evidence" value="ECO:0007669"/>
    <property type="project" value="TreeGrafter"/>
</dbReference>
<dbReference type="OrthoDB" id="5595506at2759"/>
<feature type="coiled-coil region" evidence="11">
    <location>
        <begin position="245"/>
        <end position="272"/>
    </location>
</feature>
<keyword evidence="6 11" id="KW-0175">Coiled coil</keyword>
<dbReference type="EMBL" id="FO082057">
    <property type="protein sequence ID" value="CCE78447.1"/>
    <property type="molecule type" value="Genomic_DNA"/>
</dbReference>
<dbReference type="Proteomes" id="UP000005222">
    <property type="component" value="Chromosome C"/>
</dbReference>
<dbReference type="EMBL" id="FO082056">
    <property type="protein sequence ID" value="CCE79033.1"/>
    <property type="molecule type" value="Genomic_DNA"/>
</dbReference>
<comment type="function">
    <text evidence="9">Required for the maintenance of the structure of the mitochondrial inner membrane. Involved in mitochondrial morphology. Causes growth arrest when highly overexpressed.</text>
</comment>
<dbReference type="FunCoup" id="G8YSB0">
    <property type="interactions" value="89"/>
</dbReference>
<organism evidence="13 15">
    <name type="scientific">Pichia sorbitophila (strain ATCC MYA-4447 / BCRC 22081 / CBS 7064 / NBRC 10061 / NRRL Y-12695)</name>
    <name type="common">Hybrid yeast</name>
    <dbReference type="NCBI Taxonomy" id="559304"/>
    <lineage>
        <taxon>Eukaryota</taxon>
        <taxon>Fungi</taxon>
        <taxon>Dikarya</taxon>
        <taxon>Ascomycota</taxon>
        <taxon>Saccharomycotina</taxon>
        <taxon>Pichiomycetes</taxon>
        <taxon>Debaryomycetaceae</taxon>
        <taxon>Millerozyma</taxon>
    </lineage>
</organism>
<keyword evidence="5 10" id="KW-1133">Transmembrane helix</keyword>
<dbReference type="InParanoid" id="G8YSB0"/>
<dbReference type="OMA" id="YRNDHEN"/>
<evidence type="ECO:0000256" key="3">
    <source>
        <dbReference type="ARBA" id="ARBA00022792"/>
    </source>
</evidence>
<keyword evidence="4 10" id="KW-0809">Transit peptide</keyword>